<dbReference type="Proteomes" id="UP000290900">
    <property type="component" value="Unassembled WGS sequence"/>
</dbReference>
<evidence type="ECO:0000313" key="3">
    <source>
        <dbReference type="Proteomes" id="UP000290900"/>
    </source>
</evidence>
<accession>A0A448YFD7</accession>
<dbReference type="InParanoid" id="A0A448YFD7"/>
<feature type="compositionally biased region" description="Low complexity" evidence="1">
    <location>
        <begin position="186"/>
        <end position="195"/>
    </location>
</feature>
<name>A0A448YFD7_BRENA</name>
<gene>
    <name evidence="2" type="ORF">BRENAR_LOCUS412</name>
</gene>
<sequence>MEKSNPVAKVLFRFDGPRDVIVSRGFDITSSKNDESIWTAEKIKVLQGLISKVEQKEGKFQVNYDFTKLSKSLDISKPLIYMKIVELYHQENESAKNGKMPRSEDRDSNIATPKADGQRTSSVISNASNTPISNKSTLRRSLLRNLEQLKLGDRSSSSSMPRDTADLLLRGTNFGNDNSHSDSDNDSGNDGSSDSVINMASASLYLHRSQLLGKKRENRPSFGGRPSPKDQNESDEDYLLASGSLHDSMLEEELLKRI</sequence>
<feature type="compositionally biased region" description="Basic and acidic residues" evidence="1">
    <location>
        <begin position="93"/>
        <end position="108"/>
    </location>
</feature>
<reference evidence="2 3" key="1">
    <citation type="submission" date="2018-12" db="EMBL/GenBank/DDBJ databases">
        <authorList>
            <person name="Tiukova I."/>
            <person name="Dainat J."/>
        </authorList>
    </citation>
    <scope>NUCLEOTIDE SEQUENCE [LARGE SCALE GENOMIC DNA]</scope>
</reference>
<dbReference type="EMBL" id="CAACVR010000001">
    <property type="protein sequence ID" value="VEU19675.1"/>
    <property type="molecule type" value="Genomic_DNA"/>
</dbReference>
<dbReference type="AlphaFoldDB" id="A0A448YFD7"/>
<protein>
    <submittedName>
        <fullName evidence="2">DEKNAAC100282</fullName>
    </submittedName>
</protein>
<dbReference type="OrthoDB" id="10621167at2759"/>
<proteinExistence type="predicted"/>
<organism evidence="2 3">
    <name type="scientific">Brettanomyces naardenensis</name>
    <name type="common">Yeast</name>
    <dbReference type="NCBI Taxonomy" id="13370"/>
    <lineage>
        <taxon>Eukaryota</taxon>
        <taxon>Fungi</taxon>
        <taxon>Dikarya</taxon>
        <taxon>Ascomycota</taxon>
        <taxon>Saccharomycotina</taxon>
        <taxon>Pichiomycetes</taxon>
        <taxon>Pichiales</taxon>
        <taxon>Pichiaceae</taxon>
        <taxon>Brettanomyces</taxon>
    </lineage>
</organism>
<feature type="region of interest" description="Disordered" evidence="1">
    <location>
        <begin position="214"/>
        <end position="244"/>
    </location>
</feature>
<evidence type="ECO:0000256" key="1">
    <source>
        <dbReference type="SAM" id="MobiDB-lite"/>
    </source>
</evidence>
<feature type="compositionally biased region" description="Polar residues" evidence="1">
    <location>
        <begin position="118"/>
        <end position="136"/>
    </location>
</feature>
<evidence type="ECO:0000313" key="2">
    <source>
        <dbReference type="EMBL" id="VEU19675.1"/>
    </source>
</evidence>
<feature type="region of interest" description="Disordered" evidence="1">
    <location>
        <begin position="93"/>
        <end position="139"/>
    </location>
</feature>
<keyword evidence="3" id="KW-1185">Reference proteome</keyword>
<feature type="region of interest" description="Disordered" evidence="1">
    <location>
        <begin position="168"/>
        <end position="196"/>
    </location>
</feature>